<protein>
    <recommendedName>
        <fullName evidence="7 8">Adenylosuccinate synthetase</fullName>
        <shortName evidence="7">AMPSase</shortName>
        <shortName evidence="7">AdSS</shortName>
        <ecNumber evidence="7 8">6.3.4.4</ecNumber>
    </recommendedName>
    <alternativeName>
        <fullName evidence="7">IMP--aspartate ligase</fullName>
    </alternativeName>
</protein>
<dbReference type="InterPro" id="IPR042109">
    <property type="entry name" value="Adenylosuccinate_synth_dom1"/>
</dbReference>
<dbReference type="Proteomes" id="UP000002457">
    <property type="component" value="Chromosome"/>
</dbReference>
<dbReference type="UniPathway" id="UPA00075">
    <property type="reaction ID" value="UER00335"/>
</dbReference>
<dbReference type="InterPro" id="IPR001114">
    <property type="entry name" value="Adenylosuccinate_synthetase"/>
</dbReference>
<dbReference type="GO" id="GO:0005737">
    <property type="term" value="C:cytoplasm"/>
    <property type="evidence" value="ECO:0007669"/>
    <property type="project" value="UniProtKB-SubCell"/>
</dbReference>
<comment type="cofactor">
    <cofactor evidence="7">
        <name>Mg(2+)</name>
        <dbReference type="ChEBI" id="CHEBI:18420"/>
    </cofactor>
    <text evidence="7">Binds 1 Mg(2+) ion per subunit.</text>
</comment>
<comment type="pathway">
    <text evidence="7 8">Purine metabolism; AMP biosynthesis via de novo pathway; AMP from IMP: step 1/2.</text>
</comment>
<organism evidence="9 10">
    <name type="scientific">Methanosphaerula palustris (strain ATCC BAA-1556 / DSM 19958 / E1-9c)</name>
    <dbReference type="NCBI Taxonomy" id="521011"/>
    <lineage>
        <taxon>Archaea</taxon>
        <taxon>Methanobacteriati</taxon>
        <taxon>Methanobacteriota</taxon>
        <taxon>Stenosarchaea group</taxon>
        <taxon>Methanomicrobia</taxon>
        <taxon>Methanomicrobiales</taxon>
        <taxon>Methanoregulaceae</taxon>
        <taxon>Methanosphaerula</taxon>
    </lineage>
</organism>
<feature type="binding site" evidence="7">
    <location>
        <position position="152"/>
    </location>
    <ligand>
        <name>IMP</name>
        <dbReference type="ChEBI" id="CHEBI:58053"/>
        <note>ligand shared between dimeric partners</note>
    </ligand>
</feature>
<keyword evidence="6 7" id="KW-0342">GTP-binding</keyword>
<keyword evidence="1 7" id="KW-0436">Ligase</keyword>
<evidence type="ECO:0000256" key="2">
    <source>
        <dbReference type="ARBA" id="ARBA00022723"/>
    </source>
</evidence>
<dbReference type="NCBIfam" id="NF003295">
    <property type="entry name" value="PRK04293.1"/>
    <property type="match status" value="1"/>
</dbReference>
<reference evidence="9 10" key="1">
    <citation type="journal article" date="2015" name="Genome Announc.">
        <title>Complete Genome Sequence of Methanosphaerula palustris E1-9CT, a Hydrogenotrophic Methanogen Isolated from a Minerotrophic Fen Peatland.</title>
        <authorList>
            <person name="Cadillo-Quiroz H."/>
            <person name="Browne P."/>
            <person name="Kyrpides N."/>
            <person name="Woyke T."/>
            <person name="Goodwin L."/>
            <person name="Detter C."/>
            <person name="Yavitt J.B."/>
            <person name="Zinder S.H."/>
        </authorList>
    </citation>
    <scope>NUCLEOTIDE SEQUENCE [LARGE SCALE GENOMIC DNA]</scope>
    <source>
        <strain evidence="10">ATCC BAA-1556 / DSM 19958 / E1-9c</strain>
    </source>
</reference>
<feature type="active site" description="Proton acceptor" evidence="7">
    <location>
        <position position="27"/>
    </location>
</feature>
<keyword evidence="10" id="KW-1185">Reference proteome</keyword>
<dbReference type="SUPFAM" id="SSF52540">
    <property type="entry name" value="P-loop containing nucleoside triphosphate hydrolases"/>
    <property type="match status" value="1"/>
</dbReference>
<dbReference type="CDD" id="cd03108">
    <property type="entry name" value="AdSS"/>
    <property type="match status" value="1"/>
</dbReference>
<dbReference type="EMBL" id="CP001338">
    <property type="protein sequence ID" value="ACL17525.1"/>
    <property type="molecule type" value="Genomic_DNA"/>
</dbReference>
<evidence type="ECO:0000256" key="3">
    <source>
        <dbReference type="ARBA" id="ARBA00022741"/>
    </source>
</evidence>
<dbReference type="GO" id="GO:0044208">
    <property type="term" value="P:'de novo' AMP biosynthetic process"/>
    <property type="evidence" value="ECO:0007669"/>
    <property type="project" value="UniProtKB-UniRule"/>
</dbReference>
<dbReference type="eggNOG" id="arCOG04387">
    <property type="taxonomic scope" value="Archaea"/>
</dbReference>
<comment type="similarity">
    <text evidence="7 8">Belongs to the adenylosuccinate synthetase family.</text>
</comment>
<dbReference type="HOGENOM" id="CLU_029848_0_0_2"/>
<keyword evidence="7" id="KW-0963">Cytoplasm</keyword>
<accession>B8GE24</accession>
<keyword evidence="4 7" id="KW-0658">Purine biosynthesis</keyword>
<feature type="binding site" description="in other chain" evidence="7">
    <location>
        <begin position="54"/>
        <end position="57"/>
    </location>
    <ligand>
        <name>IMP</name>
        <dbReference type="ChEBI" id="CHEBI:58053"/>
        <note>ligand shared between dimeric partners</note>
    </ligand>
</feature>
<dbReference type="AlphaFoldDB" id="B8GE24"/>
<name>B8GE24_METPE</name>
<evidence type="ECO:0000256" key="7">
    <source>
        <dbReference type="HAMAP-Rule" id="MF_00011"/>
    </source>
</evidence>
<feature type="binding site" evidence="7">
    <location>
        <begin position="335"/>
        <end position="337"/>
    </location>
    <ligand>
        <name>GTP</name>
        <dbReference type="ChEBI" id="CHEBI:37565"/>
    </ligand>
</feature>
<evidence type="ECO:0000256" key="5">
    <source>
        <dbReference type="ARBA" id="ARBA00022842"/>
    </source>
</evidence>
<feature type="binding site" evidence="7">
    <location>
        <position position="269"/>
    </location>
    <ligand>
        <name>GTP</name>
        <dbReference type="ChEBI" id="CHEBI:37565"/>
    </ligand>
</feature>
<feature type="active site" description="Proton donor" evidence="7">
    <location>
        <position position="57"/>
    </location>
</feature>
<feature type="binding site" description="in other chain" evidence="7">
    <location>
        <position position="205"/>
    </location>
    <ligand>
        <name>IMP</name>
        <dbReference type="ChEBI" id="CHEBI:58053"/>
        <note>ligand shared between dimeric partners</note>
    </ligand>
</feature>
<evidence type="ECO:0000256" key="4">
    <source>
        <dbReference type="ARBA" id="ARBA00022755"/>
    </source>
</evidence>
<evidence type="ECO:0000313" key="10">
    <source>
        <dbReference type="Proteomes" id="UP000002457"/>
    </source>
</evidence>
<dbReference type="PROSITE" id="PS01266">
    <property type="entry name" value="ADENYLOSUCCIN_SYN_1"/>
    <property type="match status" value="1"/>
</dbReference>
<dbReference type="GO" id="GO:0005525">
    <property type="term" value="F:GTP binding"/>
    <property type="evidence" value="ECO:0007669"/>
    <property type="project" value="UniProtKB-UniRule"/>
</dbReference>
<keyword evidence="3 7" id="KW-0547">Nucleotide-binding</keyword>
<comment type="function">
    <text evidence="7">Plays an important role in the de novo pathway of purine nucleotide biosynthesis. Catalyzes the first committed step in the biosynthesis of AMP from IMP.</text>
</comment>
<feature type="binding site" evidence="7">
    <location>
        <position position="56"/>
    </location>
    <ligand>
        <name>Mg(2+)</name>
        <dbReference type="ChEBI" id="CHEBI:18420"/>
    </ligand>
</feature>
<dbReference type="PANTHER" id="PTHR11846:SF0">
    <property type="entry name" value="ADENYLOSUCCINATE SYNTHETASE"/>
    <property type="match status" value="1"/>
</dbReference>
<sequence>MFIRVNHPTVYDRIMTCTVIVGGFFGDEGKGKIVAHIAHADEPTIIARGGVGPNAGHTVQVGEKEYGVRMVPSGFVYPDARLCIGAGVLVDPRVLAREVDVLGVKGRIFVDRRCGIIEEKHIAADKASVHLSQKIGSTGTGCGPANADRVMRVGRLAQDLPELKEYLIDVPVEVNTAIDNDEVVLLEGTQGFGISLYYGSYPYVTSKDTSASQIAADIGVGPTGIDDVVVVFKAYPTRVGEGPFSTEMSHEQSGELGIQEFGTVTHRERRIGCWDGKMARYSAMINGCTQVAITGIDKVDKACFGVTDYEKLTPKALDFLRAAEDDINRPITLISTGPELSQIIDLRDEF</sequence>
<dbReference type="Gene3D" id="3.90.170.10">
    <property type="entry name" value="Adenylosuccinate Synthetase, subunit A, domain 3"/>
    <property type="match status" value="1"/>
</dbReference>
<evidence type="ECO:0000313" key="9">
    <source>
        <dbReference type="EMBL" id="ACL17525.1"/>
    </source>
</evidence>
<dbReference type="GO" id="GO:0046040">
    <property type="term" value="P:IMP metabolic process"/>
    <property type="evidence" value="ECO:0007669"/>
    <property type="project" value="TreeGrafter"/>
</dbReference>
<dbReference type="InterPro" id="IPR018220">
    <property type="entry name" value="Adenylosuccin_syn_GTP-bd"/>
</dbReference>
<evidence type="ECO:0000256" key="1">
    <source>
        <dbReference type="ARBA" id="ARBA00022598"/>
    </source>
</evidence>
<feature type="binding site" evidence="7">
    <location>
        <begin position="263"/>
        <end position="269"/>
    </location>
    <ligand>
        <name>substrate</name>
    </ligand>
</feature>
<dbReference type="SMART" id="SM00788">
    <property type="entry name" value="Adenylsucc_synt"/>
    <property type="match status" value="1"/>
</dbReference>
<dbReference type="PANTHER" id="PTHR11846">
    <property type="entry name" value="ADENYLOSUCCINATE SYNTHETASE"/>
    <property type="match status" value="1"/>
</dbReference>
<dbReference type="Gene3D" id="3.40.440.10">
    <property type="entry name" value="Adenylosuccinate Synthetase, subunit A, domain 1"/>
    <property type="match status" value="2"/>
</dbReference>
<feature type="binding site" description="in other chain" evidence="7">
    <location>
        <begin position="27"/>
        <end position="30"/>
    </location>
    <ligand>
        <name>IMP</name>
        <dbReference type="ChEBI" id="CHEBI:58053"/>
        <note>ligand shared between dimeric partners</note>
    </ligand>
</feature>
<dbReference type="EC" id="6.3.4.4" evidence="7 8"/>
<dbReference type="HAMAP" id="MF_00011">
    <property type="entry name" value="Adenylosucc_synth"/>
    <property type="match status" value="1"/>
</dbReference>
<dbReference type="InterPro" id="IPR042111">
    <property type="entry name" value="Adenylosuccinate_synth_dom3"/>
</dbReference>
<gene>
    <name evidence="7" type="primary">purA</name>
    <name evidence="9" type="ordered locus">Mpal_2232</name>
</gene>
<comment type="catalytic activity">
    <reaction evidence="7 8">
        <text>IMP + L-aspartate + GTP = N(6)-(1,2-dicarboxyethyl)-AMP + GDP + phosphate + 2 H(+)</text>
        <dbReference type="Rhea" id="RHEA:15753"/>
        <dbReference type="ChEBI" id="CHEBI:15378"/>
        <dbReference type="ChEBI" id="CHEBI:29991"/>
        <dbReference type="ChEBI" id="CHEBI:37565"/>
        <dbReference type="ChEBI" id="CHEBI:43474"/>
        <dbReference type="ChEBI" id="CHEBI:57567"/>
        <dbReference type="ChEBI" id="CHEBI:58053"/>
        <dbReference type="ChEBI" id="CHEBI:58189"/>
        <dbReference type="EC" id="6.3.4.4"/>
    </reaction>
</comment>
<feature type="binding site" evidence="7">
    <location>
        <begin position="56"/>
        <end position="58"/>
    </location>
    <ligand>
        <name>GTP</name>
        <dbReference type="ChEBI" id="CHEBI:37565"/>
    </ligand>
</feature>
<dbReference type="KEGG" id="mpl:Mpal_2232"/>
<comment type="subunit">
    <text evidence="7">Homodimer.</text>
</comment>
<comment type="subcellular location">
    <subcellularLocation>
        <location evidence="7">Cytoplasm</location>
    </subcellularLocation>
</comment>
<dbReference type="STRING" id="521011.Mpal_2232"/>
<feature type="binding site" description="in other chain" evidence="7">
    <location>
        <position position="138"/>
    </location>
    <ligand>
        <name>IMP</name>
        <dbReference type="ChEBI" id="CHEBI:58053"/>
        <note>ligand shared between dimeric partners</note>
    </ligand>
</feature>
<keyword evidence="2 7" id="KW-0479">Metal-binding</keyword>
<keyword evidence="5 7" id="KW-0460">Magnesium</keyword>
<dbReference type="GO" id="GO:0004019">
    <property type="term" value="F:adenylosuccinate synthase activity"/>
    <property type="evidence" value="ECO:0007669"/>
    <property type="project" value="UniProtKB-UniRule"/>
</dbReference>
<feature type="binding site" description="in other chain" evidence="7">
    <location>
        <position position="190"/>
    </location>
    <ligand>
        <name>IMP</name>
        <dbReference type="ChEBI" id="CHEBI:58053"/>
        <note>ligand shared between dimeric partners</note>
    </ligand>
</feature>
<feature type="binding site" evidence="7">
    <location>
        <position position="27"/>
    </location>
    <ligand>
        <name>Mg(2+)</name>
        <dbReference type="ChEBI" id="CHEBI:18420"/>
    </ligand>
</feature>
<feature type="binding site" evidence="7">
    <location>
        <begin position="26"/>
        <end position="32"/>
    </location>
    <ligand>
        <name>GTP</name>
        <dbReference type="ChEBI" id="CHEBI:37565"/>
    </ligand>
</feature>
<evidence type="ECO:0000256" key="6">
    <source>
        <dbReference type="ARBA" id="ARBA00023134"/>
    </source>
</evidence>
<dbReference type="GO" id="GO:0000287">
    <property type="term" value="F:magnesium ion binding"/>
    <property type="evidence" value="ECO:0007669"/>
    <property type="project" value="UniProtKB-UniRule"/>
</dbReference>
<dbReference type="Pfam" id="PF00709">
    <property type="entry name" value="Adenylsucc_synt"/>
    <property type="match status" value="1"/>
</dbReference>
<proteinExistence type="inferred from homology"/>
<evidence type="ECO:0000256" key="8">
    <source>
        <dbReference type="RuleBase" id="RU000520"/>
    </source>
</evidence>
<feature type="binding site" evidence="7">
    <location>
        <begin position="295"/>
        <end position="297"/>
    </location>
    <ligand>
        <name>GTP</name>
        <dbReference type="ChEBI" id="CHEBI:37565"/>
    </ligand>
</feature>
<feature type="binding site" description="in other chain" evidence="7">
    <location>
        <position position="267"/>
    </location>
    <ligand>
        <name>IMP</name>
        <dbReference type="ChEBI" id="CHEBI:58053"/>
        <note>ligand shared between dimeric partners</note>
    </ligand>
</feature>
<dbReference type="InterPro" id="IPR027417">
    <property type="entry name" value="P-loop_NTPase"/>
</dbReference>